<sequence length="496" mass="56958">MKYKIIKKILSIDIFFKILYLIFFFSLLLSESIVITTIKSNSQDELFEAVDILNTKGGTIYIDTPVINIDIKKSITLKGLNEGGIIGIQQSNGEFPRIDFKNARKINATNYGIHISGSNQFIKYLIVENAANKGIYISGNNNIIDHVIARYNNNSGIQVTHGAEYNTISYSYSYRNCDCANYGKDADGFAPKMNSRFTVFKYCFAWDNSDDGWDSYDKEGDNSIAVTYLHSACWNNGNFNVFTGKYDYDHGKELDKNMWTIQQLMESDVNFEENYKNRNFNLNNGKINGESVNSWIKEANLSMNGNGFKLGSKITPKDPSVTRTADYCVAFDHRNRGFDSNGSVNCTGSFTNCVSFNNNINYKLPYIFSNWNNNWSWGAIKKDRELFNQTLQKPNNTKEVIKEFYEIRDKIIQAVYTNKFPNDDINFDKAIKKLNGEYGNESEYNKASRIILNYFYIFNLIINLIEFGANINKRDNNGWISLHLPCEHENIVKYLI</sequence>
<comment type="cofactor">
    <cofactor evidence="1">
        <name>Ca(2+)</name>
        <dbReference type="ChEBI" id="CHEBI:29108"/>
    </cofactor>
</comment>
<keyword evidence="3" id="KW-0964">Secreted</keyword>
<keyword evidence="9" id="KW-0812">Transmembrane</keyword>
<dbReference type="PANTHER" id="PTHR40088">
    <property type="entry name" value="PECTATE LYASE (EUROFUNG)"/>
    <property type="match status" value="1"/>
</dbReference>
<dbReference type="AlphaFoldDB" id="A0A1Y1XCF8"/>
<dbReference type="Proteomes" id="UP000193944">
    <property type="component" value="Unassembled WGS sequence"/>
</dbReference>
<evidence type="ECO:0000313" key="11">
    <source>
        <dbReference type="Proteomes" id="UP000193944"/>
    </source>
</evidence>
<dbReference type="GO" id="GO:0016837">
    <property type="term" value="F:carbon-oxygen lyase activity, acting on polysaccharides"/>
    <property type="evidence" value="ECO:0007669"/>
    <property type="project" value="TreeGrafter"/>
</dbReference>
<evidence type="ECO:0000256" key="7">
    <source>
        <dbReference type="ARBA" id="ARBA00023239"/>
    </source>
</evidence>
<comment type="similarity">
    <text evidence="8">Belongs to the polysaccharide lyase 9 family.</text>
</comment>
<reference evidence="10 11" key="2">
    <citation type="submission" date="2016-08" db="EMBL/GenBank/DDBJ databases">
        <title>Pervasive Adenine N6-methylation of Active Genes in Fungi.</title>
        <authorList>
            <consortium name="DOE Joint Genome Institute"/>
            <person name="Mondo S.J."/>
            <person name="Dannebaum R.O."/>
            <person name="Kuo R.C."/>
            <person name="Labutti K."/>
            <person name="Haridas S."/>
            <person name="Kuo A."/>
            <person name="Salamov A."/>
            <person name="Ahrendt S.R."/>
            <person name="Lipzen A."/>
            <person name="Sullivan W."/>
            <person name="Andreopoulos W.B."/>
            <person name="Clum A."/>
            <person name="Lindquist E."/>
            <person name="Daum C."/>
            <person name="Ramamoorthy G.K."/>
            <person name="Gryganskyi A."/>
            <person name="Culley D."/>
            <person name="Magnuson J.K."/>
            <person name="James T.Y."/>
            <person name="O'Malley M.A."/>
            <person name="Stajich J.E."/>
            <person name="Spatafora J.W."/>
            <person name="Visel A."/>
            <person name="Grigoriev I.V."/>
        </authorList>
    </citation>
    <scope>NUCLEOTIDE SEQUENCE [LARGE SCALE GENOMIC DNA]</scope>
    <source>
        <strain evidence="10 11">S4</strain>
    </source>
</reference>
<protein>
    <submittedName>
        <fullName evidence="10">Uncharacterized protein</fullName>
    </submittedName>
</protein>
<dbReference type="SUPFAM" id="SSF51126">
    <property type="entry name" value="Pectin lyase-like"/>
    <property type="match status" value="1"/>
</dbReference>
<reference evidence="10 11" key="1">
    <citation type="submission" date="2016-08" db="EMBL/GenBank/DDBJ databases">
        <title>A Parts List for Fungal Cellulosomes Revealed by Comparative Genomics.</title>
        <authorList>
            <consortium name="DOE Joint Genome Institute"/>
            <person name="Haitjema C.H."/>
            <person name="Gilmore S.P."/>
            <person name="Henske J.K."/>
            <person name="Solomon K.V."/>
            <person name="De Groot R."/>
            <person name="Kuo A."/>
            <person name="Mondo S.J."/>
            <person name="Salamov A.A."/>
            <person name="Labutti K."/>
            <person name="Zhao Z."/>
            <person name="Chiniquy J."/>
            <person name="Barry K."/>
            <person name="Brewer H.M."/>
            <person name="Purvine S.O."/>
            <person name="Wright A.T."/>
            <person name="Boxma B."/>
            <person name="Van Alen T."/>
            <person name="Hackstein J.H."/>
            <person name="Baker S.E."/>
            <person name="Grigoriev I.V."/>
            <person name="O'Malley M.A."/>
        </authorList>
    </citation>
    <scope>NUCLEOTIDE SEQUENCE [LARGE SCALE GENOMIC DNA]</scope>
    <source>
        <strain evidence="10 11">S4</strain>
    </source>
</reference>
<dbReference type="EMBL" id="MCFG01000081">
    <property type="protein sequence ID" value="ORX83054.1"/>
    <property type="molecule type" value="Genomic_DNA"/>
</dbReference>
<feature type="transmembrane region" description="Helical" evidence="9">
    <location>
        <begin position="12"/>
        <end position="30"/>
    </location>
</feature>
<evidence type="ECO:0000256" key="6">
    <source>
        <dbReference type="ARBA" id="ARBA00022837"/>
    </source>
</evidence>
<evidence type="ECO:0000256" key="9">
    <source>
        <dbReference type="SAM" id="Phobius"/>
    </source>
</evidence>
<keyword evidence="9" id="KW-0472">Membrane</keyword>
<dbReference type="PANTHER" id="PTHR40088:SF1">
    <property type="entry name" value="PECTATE LYASE PEL9"/>
    <property type="match status" value="1"/>
</dbReference>
<organism evidence="10 11">
    <name type="scientific">Anaeromyces robustus</name>
    <dbReference type="NCBI Taxonomy" id="1754192"/>
    <lineage>
        <taxon>Eukaryota</taxon>
        <taxon>Fungi</taxon>
        <taxon>Fungi incertae sedis</taxon>
        <taxon>Chytridiomycota</taxon>
        <taxon>Chytridiomycota incertae sedis</taxon>
        <taxon>Neocallimastigomycetes</taxon>
        <taxon>Neocallimastigales</taxon>
        <taxon>Neocallimastigaceae</taxon>
        <taxon>Anaeromyces</taxon>
    </lineage>
</organism>
<dbReference type="InterPro" id="IPR012334">
    <property type="entry name" value="Pectin_lyas_fold"/>
</dbReference>
<evidence type="ECO:0000256" key="8">
    <source>
        <dbReference type="ARBA" id="ARBA00038263"/>
    </source>
</evidence>
<keyword evidence="6" id="KW-0106">Calcium</keyword>
<dbReference type="InterPro" id="IPR036770">
    <property type="entry name" value="Ankyrin_rpt-contain_sf"/>
</dbReference>
<keyword evidence="11" id="KW-1185">Reference proteome</keyword>
<keyword evidence="9" id="KW-1133">Transmembrane helix</keyword>
<dbReference type="InterPro" id="IPR052052">
    <property type="entry name" value="Polysaccharide_Lyase_9"/>
</dbReference>
<comment type="caution">
    <text evidence="10">The sequence shown here is derived from an EMBL/GenBank/DDBJ whole genome shotgun (WGS) entry which is preliminary data.</text>
</comment>
<dbReference type="InterPro" id="IPR011050">
    <property type="entry name" value="Pectin_lyase_fold/virulence"/>
</dbReference>
<evidence type="ECO:0000256" key="3">
    <source>
        <dbReference type="ARBA" id="ARBA00022525"/>
    </source>
</evidence>
<dbReference type="Gene3D" id="2.160.20.10">
    <property type="entry name" value="Single-stranded right-handed beta-helix, Pectin lyase-like"/>
    <property type="match status" value="1"/>
</dbReference>
<proteinExistence type="inferred from homology"/>
<evidence type="ECO:0000256" key="2">
    <source>
        <dbReference type="ARBA" id="ARBA00004613"/>
    </source>
</evidence>
<gene>
    <name evidence="10" type="ORF">BCR32DRAFT_292232</name>
</gene>
<keyword evidence="5" id="KW-0732">Signal</keyword>
<dbReference type="GO" id="GO:0005576">
    <property type="term" value="C:extracellular region"/>
    <property type="evidence" value="ECO:0007669"/>
    <property type="project" value="UniProtKB-SubCell"/>
</dbReference>
<evidence type="ECO:0000313" key="10">
    <source>
        <dbReference type="EMBL" id="ORX83054.1"/>
    </source>
</evidence>
<name>A0A1Y1XCF8_9FUNG</name>
<dbReference type="GO" id="GO:0046872">
    <property type="term" value="F:metal ion binding"/>
    <property type="evidence" value="ECO:0007669"/>
    <property type="project" value="UniProtKB-KW"/>
</dbReference>
<keyword evidence="4" id="KW-0479">Metal-binding</keyword>
<accession>A0A1Y1XCF8</accession>
<dbReference type="SUPFAM" id="SSF48403">
    <property type="entry name" value="Ankyrin repeat"/>
    <property type="match status" value="1"/>
</dbReference>
<evidence type="ECO:0000256" key="4">
    <source>
        <dbReference type="ARBA" id="ARBA00022723"/>
    </source>
</evidence>
<keyword evidence="7" id="KW-0456">Lyase</keyword>
<evidence type="ECO:0000256" key="1">
    <source>
        <dbReference type="ARBA" id="ARBA00001913"/>
    </source>
</evidence>
<comment type="subcellular location">
    <subcellularLocation>
        <location evidence="2">Secreted</location>
    </subcellularLocation>
</comment>
<evidence type="ECO:0000256" key="5">
    <source>
        <dbReference type="ARBA" id="ARBA00022729"/>
    </source>
</evidence>